<dbReference type="AlphaFoldDB" id="A0A4C1ZSP4"/>
<reference evidence="2 3" key="1">
    <citation type="journal article" date="2019" name="Commun. Biol.">
        <title>The bagworm genome reveals a unique fibroin gene that provides high tensile strength.</title>
        <authorList>
            <person name="Kono N."/>
            <person name="Nakamura H."/>
            <person name="Ohtoshi R."/>
            <person name="Tomita M."/>
            <person name="Numata K."/>
            <person name="Arakawa K."/>
        </authorList>
    </citation>
    <scope>NUCLEOTIDE SEQUENCE [LARGE SCALE GENOMIC DNA]</scope>
</reference>
<name>A0A4C1ZSP4_EUMVA</name>
<dbReference type="Proteomes" id="UP000299102">
    <property type="component" value="Unassembled WGS sequence"/>
</dbReference>
<comment type="caution">
    <text evidence="2">The sequence shown here is derived from an EMBL/GenBank/DDBJ whole genome shotgun (WGS) entry which is preliminary data.</text>
</comment>
<feature type="transmembrane region" description="Helical" evidence="1">
    <location>
        <begin position="142"/>
        <end position="162"/>
    </location>
</feature>
<proteinExistence type="predicted"/>
<organism evidence="2 3">
    <name type="scientific">Eumeta variegata</name>
    <name type="common">Bagworm moth</name>
    <name type="synonym">Eumeta japonica</name>
    <dbReference type="NCBI Taxonomy" id="151549"/>
    <lineage>
        <taxon>Eukaryota</taxon>
        <taxon>Metazoa</taxon>
        <taxon>Ecdysozoa</taxon>
        <taxon>Arthropoda</taxon>
        <taxon>Hexapoda</taxon>
        <taxon>Insecta</taxon>
        <taxon>Pterygota</taxon>
        <taxon>Neoptera</taxon>
        <taxon>Endopterygota</taxon>
        <taxon>Lepidoptera</taxon>
        <taxon>Glossata</taxon>
        <taxon>Ditrysia</taxon>
        <taxon>Tineoidea</taxon>
        <taxon>Psychidae</taxon>
        <taxon>Oiketicinae</taxon>
        <taxon>Eumeta</taxon>
    </lineage>
</organism>
<keyword evidence="1" id="KW-1133">Transmembrane helix</keyword>
<dbReference type="EMBL" id="BGZK01002018">
    <property type="protein sequence ID" value="GBP89677.1"/>
    <property type="molecule type" value="Genomic_DNA"/>
</dbReference>
<gene>
    <name evidence="2" type="ORF">EVAR_65739_1</name>
</gene>
<accession>A0A4C1ZSP4</accession>
<keyword evidence="1" id="KW-0812">Transmembrane</keyword>
<evidence type="ECO:0000313" key="2">
    <source>
        <dbReference type="EMBL" id="GBP89677.1"/>
    </source>
</evidence>
<keyword evidence="1" id="KW-0472">Membrane</keyword>
<evidence type="ECO:0000256" key="1">
    <source>
        <dbReference type="SAM" id="Phobius"/>
    </source>
</evidence>
<protein>
    <submittedName>
        <fullName evidence="2">Uncharacterized protein</fullName>
    </submittedName>
</protein>
<evidence type="ECO:0000313" key="3">
    <source>
        <dbReference type="Proteomes" id="UP000299102"/>
    </source>
</evidence>
<keyword evidence="3" id="KW-1185">Reference proteome</keyword>
<sequence length="171" mass="20261">MDSARVSCERTTDFDRSREIFYLSTGFRLRLRPRGHRVDSITLFIDRCVLNHDPDQKRIRPSSQWRSHRRLNQDWFLFDYNCKTKIQPRRELMTFLGYALNRYHLLDSDAGSALKMLIYLKSIPNLNLRRFRLWPRAFNPGLAFNSGLIISILLSVTVPIWMKPAQMLVSN</sequence>